<feature type="binding site" evidence="11">
    <location>
        <position position="591"/>
    </location>
    <ligand>
        <name>Ca(2+)</name>
        <dbReference type="ChEBI" id="CHEBI:29108"/>
        <label>3</label>
    </ligand>
</feature>
<dbReference type="InterPro" id="IPR006026">
    <property type="entry name" value="Peptidase_Metallo"/>
</dbReference>
<sequence length="955" mass="105605">MALRGWPPYGLVLVLISFLMSGGHCYWWSYDTTTPPTTTTMPTTATTITSTTTPITTTTTTTTTTTSTSTTSSATTKPEMILIENEEDALTGDLDTDTNIVPSLSLTGDDKDEDEDKHIILLGNSESSTDEKTKERIDIGSGDGEIIVAKTTEPSSTPSIEITDENTDDRILGVTDVPIISLTESGNGQRGITLKPGDKNIFTEEELYPGFANDTRFTSGVVKSQTNEVIVKTTVKGIGFANETDLEKSPDRTAEQGGDTETNIVGVISYGFANETNPTLQISGGDNKGDFENTNEIDRTPGGNGESDSVAPTSATPRGNNIGVVTGDLSKYRTGKVYLNKGCPANKTLALGYTIAAQKSTTTVPKITKSAKNTVTPSGSTQTFETNEVIITDENKKMETKPDPVDKARIPLEEFLVRFGYFPNPRIKPGMPVDVLPSFSKEELTEALKQFQRLVGLPETGELDAATVNKMKQPRCGVPDFDPYRKPSDTAIPEKTYASGSKWNQNFITWKTINFSDKLEKAEQRRAFHEAFQLWGEATQLVFEEVVNGSPDIEIKFAEGDHGDGYWNRFDGEGGVLAHAFFPPNGNTHFDAAENWTLDIPQGVNMLAVAAHEFGHALGLGHSRNTDAVMAPYYGGYKPDLKLEEDDIRSIQSVYGSDETTTSTTTTPTTTSTSPTPPSTQTTTTVPTPPFRTTGKETPSPTQSTDGIPSTDRFSTLKLTSPPPTPSTVSDLSTPEHKTISCELTTPSTVAPSRPSKPKPNICTEDFDAIIQDFFGSIYVFKDRFIWKLIKGGFGVEPSYPKPARKVFLKFPRSKINAAVYSWRSGRTYFFRGNRVWIYYNYKLAVRKRVRDVQFPTNPDAALAWRDGRIYLFKGNYYWIFDEIRWSVGFPQRIQSFWPGIPNNIDGAFMDRKQRYSYFFKKDKYYMFDDFLRGTLSGGPQVKHPRWTGCPRRSM</sequence>
<dbReference type="GO" id="GO:0008270">
    <property type="term" value="F:zinc ion binding"/>
    <property type="evidence" value="ECO:0007669"/>
    <property type="project" value="InterPro"/>
</dbReference>
<dbReference type="GO" id="GO:0030574">
    <property type="term" value="P:collagen catabolic process"/>
    <property type="evidence" value="ECO:0007669"/>
    <property type="project" value="TreeGrafter"/>
</dbReference>
<protein>
    <submittedName>
        <fullName evidence="17">Matrix metalloproteinase-15</fullName>
    </submittedName>
</protein>
<keyword evidence="7 11" id="KW-0862">Zinc</keyword>
<feature type="binding site" evidence="11">
    <location>
        <position position="768"/>
    </location>
    <ligand>
        <name>Ca(2+)</name>
        <dbReference type="ChEBI" id="CHEBI:29108"/>
        <label>4</label>
    </ligand>
</feature>
<feature type="binding site" evidence="11">
    <location>
        <position position="564"/>
    </location>
    <ligand>
        <name>Zn(2+)</name>
        <dbReference type="ChEBI" id="CHEBI:29105"/>
        <label>1</label>
    </ligand>
</feature>
<feature type="binding site" evidence="11">
    <location>
        <position position="571"/>
    </location>
    <ligand>
        <name>Ca(2+)</name>
        <dbReference type="ChEBI" id="CHEBI:29108"/>
        <label>3</label>
    </ligand>
</feature>
<dbReference type="SMART" id="SM00120">
    <property type="entry name" value="HX"/>
    <property type="match status" value="4"/>
</dbReference>
<feature type="binding site" evidence="11">
    <location>
        <position position="906"/>
    </location>
    <ligand>
        <name>Ca(2+)</name>
        <dbReference type="ChEBI" id="CHEBI:29108"/>
        <label>4</label>
    </ligand>
</feature>
<feature type="binding site" evidence="11">
    <location>
        <position position="552"/>
    </location>
    <ligand>
        <name>Ca(2+)</name>
        <dbReference type="ChEBI" id="CHEBI:29108"/>
        <label>2</label>
    </ligand>
</feature>
<evidence type="ECO:0000256" key="8">
    <source>
        <dbReference type="ARBA" id="ARBA00023049"/>
    </source>
</evidence>
<evidence type="ECO:0000259" key="15">
    <source>
        <dbReference type="SMART" id="SM00235"/>
    </source>
</evidence>
<feature type="chain" id="PRO_5010255483" evidence="14">
    <location>
        <begin position="26"/>
        <end position="955"/>
    </location>
</feature>
<dbReference type="GO" id="GO:0030198">
    <property type="term" value="P:extracellular matrix organization"/>
    <property type="evidence" value="ECO:0007669"/>
    <property type="project" value="TreeGrafter"/>
</dbReference>
<feature type="binding site" evidence="11">
    <location>
        <position position="622"/>
    </location>
    <ligand>
        <name>Zn(2+)</name>
        <dbReference type="ChEBI" id="CHEBI:29105"/>
        <label>2</label>
        <note>catalytic</note>
    </ligand>
</feature>
<feature type="binding site" evidence="11">
    <location>
        <position position="589"/>
    </location>
    <ligand>
        <name>Zn(2+)</name>
        <dbReference type="ChEBI" id="CHEBI:29105"/>
        <label>1</label>
    </ligand>
</feature>
<dbReference type="GeneID" id="106178118"/>
<feature type="binding site" evidence="11">
    <location>
        <position position="612"/>
    </location>
    <ligand>
        <name>Zn(2+)</name>
        <dbReference type="ChEBI" id="CHEBI:29105"/>
        <label>2</label>
        <note>catalytic</note>
    </ligand>
</feature>
<evidence type="ECO:0000256" key="7">
    <source>
        <dbReference type="ARBA" id="ARBA00022833"/>
    </source>
</evidence>
<dbReference type="KEGG" id="lak:106178118"/>
<keyword evidence="9" id="KW-0865">Zymogen</keyword>
<evidence type="ECO:0000256" key="4">
    <source>
        <dbReference type="ARBA" id="ARBA00022729"/>
    </source>
</evidence>
<feature type="binding site" evidence="11">
    <location>
        <position position="819"/>
    </location>
    <ligand>
        <name>Ca(2+)</name>
        <dbReference type="ChEBI" id="CHEBI:29108"/>
        <label>5</label>
    </ligand>
</feature>
<dbReference type="FunFam" id="3.40.390.10:FF:000091">
    <property type="entry name" value="Matrix metalloproteinase-16-like Protein"/>
    <property type="match status" value="1"/>
</dbReference>
<dbReference type="InterPro" id="IPR002477">
    <property type="entry name" value="Peptidoglycan-bd-like"/>
</dbReference>
<accession>A0A1S3K1W9</accession>
<dbReference type="SUPFAM" id="SSF47090">
    <property type="entry name" value="PGBD-like"/>
    <property type="match status" value="1"/>
</dbReference>
<keyword evidence="4 14" id="KW-0732">Signal</keyword>
<evidence type="ECO:0000256" key="5">
    <source>
        <dbReference type="ARBA" id="ARBA00022737"/>
    </source>
</evidence>
<dbReference type="GO" id="GO:0004222">
    <property type="term" value="F:metalloendopeptidase activity"/>
    <property type="evidence" value="ECO:0007669"/>
    <property type="project" value="InterPro"/>
</dbReference>
<keyword evidence="16" id="KW-1185">Reference proteome</keyword>
<evidence type="ECO:0000313" key="16">
    <source>
        <dbReference type="Proteomes" id="UP000085678"/>
    </source>
</evidence>
<evidence type="ECO:0000256" key="6">
    <source>
        <dbReference type="ARBA" id="ARBA00022801"/>
    </source>
</evidence>
<dbReference type="InterPro" id="IPR018487">
    <property type="entry name" value="Hemopexin-like_repeat"/>
</dbReference>
<feature type="compositionally biased region" description="Polar residues" evidence="13">
    <location>
        <begin position="696"/>
        <end position="714"/>
    </location>
</feature>
<gene>
    <name evidence="17" type="primary">LOC106178118</name>
</gene>
<dbReference type="AlphaFoldDB" id="A0A1S3K1W9"/>
<feature type="binding site" evidence="11">
    <location>
        <position position="562"/>
    </location>
    <ligand>
        <name>Zn(2+)</name>
        <dbReference type="ChEBI" id="CHEBI:29105"/>
        <label>1</label>
    </ligand>
</feature>
<evidence type="ECO:0000256" key="14">
    <source>
        <dbReference type="SAM" id="SignalP"/>
    </source>
</evidence>
<reference evidence="17" key="1">
    <citation type="submission" date="2025-08" db="UniProtKB">
        <authorList>
            <consortium name="RefSeq"/>
        </authorList>
    </citation>
    <scope>IDENTIFICATION</scope>
    <source>
        <tissue evidence="17">Gonads</tissue>
    </source>
</reference>
<feature type="binding site" evidence="11">
    <location>
        <position position="572"/>
    </location>
    <ligand>
        <name>Ca(2+)</name>
        <dbReference type="ChEBI" id="CHEBI:29108"/>
        <label>3</label>
    </ligand>
</feature>
<dbReference type="OrthoDB" id="406838at2759"/>
<feature type="region of interest" description="Disordered" evidence="13">
    <location>
        <begin position="653"/>
        <end position="736"/>
    </location>
</feature>
<dbReference type="InterPro" id="IPR021190">
    <property type="entry name" value="Pept_M10A"/>
</dbReference>
<dbReference type="InterPro" id="IPR000585">
    <property type="entry name" value="Hemopexin-like_dom"/>
</dbReference>
<dbReference type="Pfam" id="PF00413">
    <property type="entry name" value="Peptidase_M10"/>
    <property type="match status" value="1"/>
</dbReference>
<dbReference type="SMART" id="SM00235">
    <property type="entry name" value="ZnMc"/>
    <property type="match status" value="1"/>
</dbReference>
<feature type="region of interest" description="Disordered" evidence="13">
    <location>
        <begin position="54"/>
        <end position="75"/>
    </location>
</feature>
<feature type="binding site" evidence="11">
    <location>
        <position position="579"/>
    </location>
    <ligand>
        <name>Zn(2+)</name>
        <dbReference type="ChEBI" id="CHEBI:29105"/>
        <label>1</label>
    </ligand>
</feature>
<keyword evidence="8 17" id="KW-0482">Metalloprotease</keyword>
<feature type="binding site" evidence="11">
    <location>
        <position position="616"/>
    </location>
    <ligand>
        <name>Zn(2+)</name>
        <dbReference type="ChEBI" id="CHEBI:29105"/>
        <label>2</label>
        <note>catalytic</note>
    </ligand>
</feature>
<dbReference type="STRING" id="7574.A0A1S3K1W9"/>
<feature type="binding site" evidence="11">
    <location>
        <position position="594"/>
    </location>
    <ligand>
        <name>Ca(2+)</name>
        <dbReference type="ChEBI" id="CHEBI:29108"/>
        <label>1</label>
    </ligand>
</feature>
<keyword evidence="2" id="KW-0645">Protease</keyword>
<dbReference type="InterPro" id="IPR033739">
    <property type="entry name" value="M10A_MMP"/>
</dbReference>
<dbReference type="Proteomes" id="UP000085678">
    <property type="component" value="Unplaced"/>
</dbReference>
<evidence type="ECO:0000256" key="2">
    <source>
        <dbReference type="ARBA" id="ARBA00022670"/>
    </source>
</evidence>
<dbReference type="InterPro" id="IPR024079">
    <property type="entry name" value="MetalloPept_cat_dom_sf"/>
</dbReference>
<evidence type="ECO:0000256" key="12">
    <source>
        <dbReference type="PROSITE-ProRule" id="PRU01011"/>
    </source>
</evidence>
<dbReference type="PRINTS" id="PR00138">
    <property type="entry name" value="MATRIXIN"/>
</dbReference>
<feature type="region of interest" description="Disordered" evidence="13">
    <location>
        <begin position="278"/>
        <end position="322"/>
    </location>
</feature>
<feature type="domain" description="Peptidase metallopeptidase" evidence="15">
    <location>
        <begin position="499"/>
        <end position="657"/>
    </location>
</feature>
<feature type="signal peptide" evidence="14">
    <location>
        <begin position="1"/>
        <end position="25"/>
    </location>
</feature>
<evidence type="ECO:0000256" key="9">
    <source>
        <dbReference type="ARBA" id="ARBA00023145"/>
    </source>
</evidence>
<feature type="repeat" description="Hemopexin" evidence="12">
    <location>
        <begin position="764"/>
        <end position="811"/>
    </location>
</feature>
<evidence type="ECO:0000256" key="3">
    <source>
        <dbReference type="ARBA" id="ARBA00022723"/>
    </source>
</evidence>
<feature type="repeat" description="Hemopexin" evidence="12">
    <location>
        <begin position="813"/>
        <end position="853"/>
    </location>
</feature>
<dbReference type="PROSITE" id="PS51642">
    <property type="entry name" value="HEMOPEXIN_2"/>
    <property type="match status" value="4"/>
</dbReference>
<keyword evidence="6" id="KW-0378">Hydrolase</keyword>
<dbReference type="InterPro" id="IPR036375">
    <property type="entry name" value="Hemopexin-like_dom_sf"/>
</dbReference>
<feature type="repeat" description="Hemopexin" evidence="12">
    <location>
        <begin position="856"/>
        <end position="901"/>
    </location>
</feature>
<feature type="compositionally biased region" description="Polar residues" evidence="13">
    <location>
        <begin position="306"/>
        <end position="319"/>
    </location>
</feature>
<dbReference type="CDD" id="cd00094">
    <property type="entry name" value="HX"/>
    <property type="match status" value="1"/>
</dbReference>
<evidence type="ECO:0000313" key="17">
    <source>
        <dbReference type="RefSeq" id="XP_013416628.1"/>
    </source>
</evidence>
<evidence type="ECO:0000256" key="11">
    <source>
        <dbReference type="PIRSR" id="PIRSR621190-2"/>
    </source>
</evidence>
<dbReference type="GO" id="GO:0031012">
    <property type="term" value="C:extracellular matrix"/>
    <property type="evidence" value="ECO:0007669"/>
    <property type="project" value="InterPro"/>
</dbReference>
<keyword evidence="5" id="KW-0677">Repeat</keyword>
<comment type="cofactor">
    <cofactor evidence="11">
        <name>Ca(2+)</name>
        <dbReference type="ChEBI" id="CHEBI:29108"/>
    </cofactor>
    <text evidence="11">Can bind about 5 Ca(2+) ions per subunit.</text>
</comment>
<feature type="binding site" description="in inhibited form" evidence="11">
    <location>
        <position position="476"/>
    </location>
    <ligand>
        <name>Zn(2+)</name>
        <dbReference type="ChEBI" id="CHEBI:29105"/>
        <label>2</label>
        <note>catalytic</note>
    </ligand>
</feature>
<feature type="compositionally biased region" description="Basic and acidic residues" evidence="13">
    <location>
        <begin position="287"/>
        <end position="299"/>
    </location>
</feature>
<comment type="similarity">
    <text evidence="1">Belongs to the peptidase M10A family.</text>
</comment>
<comment type="cofactor">
    <cofactor evidence="11">
        <name>Zn(2+)</name>
        <dbReference type="ChEBI" id="CHEBI:29105"/>
    </cofactor>
    <text evidence="11">Binds 2 Zn(2+) ions per subunit.</text>
</comment>
<dbReference type="SUPFAM" id="SSF50923">
    <property type="entry name" value="Hemopexin-like domain"/>
    <property type="match status" value="1"/>
</dbReference>
<dbReference type="InterPro" id="IPR036365">
    <property type="entry name" value="PGBD-like_sf"/>
</dbReference>
<dbReference type="Pfam" id="PF01471">
    <property type="entry name" value="PG_binding_1"/>
    <property type="match status" value="1"/>
</dbReference>
<feature type="binding site" evidence="11">
    <location>
        <position position="630"/>
    </location>
    <ligand>
        <name>Zn(2+)</name>
        <dbReference type="ChEBI" id="CHEBI:29105"/>
        <label>2</label>
        <note>catalytic</note>
    </ligand>
</feature>
<organism evidence="16 17">
    <name type="scientific">Lingula anatina</name>
    <name type="common">Brachiopod</name>
    <name type="synonym">Lingula unguis</name>
    <dbReference type="NCBI Taxonomy" id="7574"/>
    <lineage>
        <taxon>Eukaryota</taxon>
        <taxon>Metazoa</taxon>
        <taxon>Spiralia</taxon>
        <taxon>Lophotrochozoa</taxon>
        <taxon>Brachiopoda</taxon>
        <taxon>Linguliformea</taxon>
        <taxon>Lingulata</taxon>
        <taxon>Lingulida</taxon>
        <taxon>Linguloidea</taxon>
        <taxon>Lingulidae</taxon>
        <taxon>Lingula</taxon>
    </lineage>
</organism>
<dbReference type="SUPFAM" id="SSF55486">
    <property type="entry name" value="Metalloproteases ('zincins'), catalytic domain"/>
    <property type="match status" value="1"/>
</dbReference>
<dbReference type="Gene3D" id="2.110.10.10">
    <property type="entry name" value="Hemopexin-like domain"/>
    <property type="match status" value="1"/>
</dbReference>
<dbReference type="GO" id="GO:0005615">
    <property type="term" value="C:extracellular space"/>
    <property type="evidence" value="ECO:0007669"/>
    <property type="project" value="TreeGrafter"/>
</dbReference>
<dbReference type="PANTHER" id="PTHR10201">
    <property type="entry name" value="MATRIX METALLOPROTEINASE"/>
    <property type="match status" value="1"/>
</dbReference>
<dbReference type="InParanoid" id="A0A1S3K1W9"/>
<dbReference type="Pfam" id="PF00045">
    <property type="entry name" value="Hemopexin"/>
    <property type="match status" value="2"/>
</dbReference>
<dbReference type="CDD" id="cd04278">
    <property type="entry name" value="ZnMc_MMP"/>
    <property type="match status" value="1"/>
</dbReference>
<keyword evidence="11" id="KW-0106">Calcium</keyword>
<dbReference type="InterPro" id="IPR001818">
    <property type="entry name" value="Pept_M10_metallopeptidase"/>
</dbReference>
<dbReference type="Gene3D" id="3.40.390.10">
    <property type="entry name" value="Collagenase (Catalytic Domain)"/>
    <property type="match status" value="1"/>
</dbReference>
<proteinExistence type="inferred from homology"/>
<evidence type="ECO:0000256" key="10">
    <source>
        <dbReference type="PIRSR" id="PIRSR621190-1"/>
    </source>
</evidence>
<feature type="repeat" description="Hemopexin" evidence="12">
    <location>
        <begin position="902"/>
        <end position="950"/>
    </location>
</feature>
<feature type="binding site" evidence="11">
    <location>
        <position position="770"/>
    </location>
    <ligand>
        <name>Ca(2+)</name>
        <dbReference type="ChEBI" id="CHEBI:29108"/>
        <label>5</label>
    </ligand>
</feature>
<evidence type="ECO:0000256" key="1">
    <source>
        <dbReference type="ARBA" id="ARBA00010370"/>
    </source>
</evidence>
<dbReference type="RefSeq" id="XP_013416628.1">
    <property type="nucleotide sequence ID" value="XM_013561174.1"/>
</dbReference>
<feature type="active site" evidence="10">
    <location>
        <position position="613"/>
    </location>
</feature>
<evidence type="ECO:0000256" key="13">
    <source>
        <dbReference type="SAM" id="MobiDB-lite"/>
    </source>
</evidence>
<keyword evidence="3 11" id="KW-0479">Metal-binding</keyword>
<feature type="binding site" evidence="11">
    <location>
        <position position="862"/>
    </location>
    <ligand>
        <name>Ca(2+)</name>
        <dbReference type="ChEBI" id="CHEBI:29108"/>
        <label>5</label>
    </ligand>
</feature>
<dbReference type="GO" id="GO:0006508">
    <property type="term" value="P:proteolysis"/>
    <property type="evidence" value="ECO:0007669"/>
    <property type="project" value="UniProtKB-KW"/>
</dbReference>
<feature type="binding site" evidence="11">
    <location>
        <position position="594"/>
    </location>
    <ligand>
        <name>Ca(2+)</name>
        <dbReference type="ChEBI" id="CHEBI:29108"/>
        <label>3</label>
    </ligand>
</feature>
<name>A0A1S3K1W9_LINAN</name>
<dbReference type="PANTHER" id="PTHR10201:SF291">
    <property type="entry name" value="MATRIX METALLOPROTEINASE 1, ISOFORM C-RELATED"/>
    <property type="match status" value="1"/>
</dbReference>
<feature type="compositionally biased region" description="Low complexity" evidence="13">
    <location>
        <begin position="660"/>
        <end position="686"/>
    </location>
</feature>